<evidence type="ECO:0000313" key="2">
    <source>
        <dbReference type="Proteomes" id="UP000663823"/>
    </source>
</evidence>
<proteinExistence type="predicted"/>
<comment type="caution">
    <text evidence="1">The sequence shown here is derived from an EMBL/GenBank/DDBJ whole genome shotgun (WGS) entry which is preliminary data.</text>
</comment>
<name>A0A820DR53_9BILA</name>
<gene>
    <name evidence="1" type="ORF">OTI717_LOCUS39925</name>
</gene>
<accession>A0A820DR53</accession>
<reference evidence="1" key="1">
    <citation type="submission" date="2021-02" db="EMBL/GenBank/DDBJ databases">
        <authorList>
            <person name="Nowell W R."/>
        </authorList>
    </citation>
    <scope>NUCLEOTIDE SEQUENCE</scope>
</reference>
<feature type="non-terminal residue" evidence="1">
    <location>
        <position position="49"/>
    </location>
</feature>
<sequence>MESNTILLGPDLIRKAKNETKCSFIDHPHLLNLGILKSSTQHGTGTRIE</sequence>
<protein>
    <submittedName>
        <fullName evidence="1">Uncharacterized protein</fullName>
    </submittedName>
</protein>
<evidence type="ECO:0000313" key="1">
    <source>
        <dbReference type="EMBL" id="CAF4236350.1"/>
    </source>
</evidence>
<dbReference type="AlphaFoldDB" id="A0A820DR53"/>
<dbReference type="Proteomes" id="UP000663823">
    <property type="component" value="Unassembled WGS sequence"/>
</dbReference>
<dbReference type="EMBL" id="CAJOAX010028746">
    <property type="protein sequence ID" value="CAF4236350.1"/>
    <property type="molecule type" value="Genomic_DNA"/>
</dbReference>
<organism evidence="1 2">
    <name type="scientific">Rotaria sordida</name>
    <dbReference type="NCBI Taxonomy" id="392033"/>
    <lineage>
        <taxon>Eukaryota</taxon>
        <taxon>Metazoa</taxon>
        <taxon>Spiralia</taxon>
        <taxon>Gnathifera</taxon>
        <taxon>Rotifera</taxon>
        <taxon>Eurotatoria</taxon>
        <taxon>Bdelloidea</taxon>
        <taxon>Philodinida</taxon>
        <taxon>Philodinidae</taxon>
        <taxon>Rotaria</taxon>
    </lineage>
</organism>